<dbReference type="InterPro" id="IPR000361">
    <property type="entry name" value="ATAP_core_dom"/>
</dbReference>
<evidence type="ECO:0000259" key="1">
    <source>
        <dbReference type="Pfam" id="PF01521"/>
    </source>
</evidence>
<organism evidence="2 3">
    <name type="scientific">Pediococcus claussenii (strain ATCC BAA-344 / DSM 14800 / JCM 18046 / KCTC 3811 / LMG 21948 / P06)</name>
    <dbReference type="NCBI Taxonomy" id="701521"/>
    <lineage>
        <taxon>Bacteria</taxon>
        <taxon>Bacillati</taxon>
        <taxon>Bacillota</taxon>
        <taxon>Bacilli</taxon>
        <taxon>Lactobacillales</taxon>
        <taxon>Lactobacillaceae</taxon>
        <taxon>Pediococcus</taxon>
    </lineage>
</organism>
<name>G8PBJ9_PEDCP</name>
<evidence type="ECO:0000313" key="2">
    <source>
        <dbReference type="EMBL" id="AEV94748.1"/>
    </source>
</evidence>
<dbReference type="InterPro" id="IPR035903">
    <property type="entry name" value="HesB-like_dom_sf"/>
</dbReference>
<dbReference type="SUPFAM" id="SSF89360">
    <property type="entry name" value="HesB-like domain"/>
    <property type="match status" value="1"/>
</dbReference>
<dbReference type="Pfam" id="PF01521">
    <property type="entry name" value="Fe-S_biosyn"/>
    <property type="match status" value="1"/>
</dbReference>
<dbReference type="HOGENOM" id="CLU_141575_0_0_9"/>
<dbReference type="PATRIC" id="fig|701521.8.peg.420"/>
<feature type="domain" description="Core" evidence="1">
    <location>
        <begin position="1"/>
        <end position="112"/>
    </location>
</feature>
<dbReference type="STRING" id="701521.PECL_445"/>
<dbReference type="KEGG" id="pce:PECL_445"/>
<proteinExistence type="predicted"/>
<gene>
    <name evidence="2" type="ordered locus">PECL_445</name>
</gene>
<keyword evidence="3" id="KW-1185">Reference proteome</keyword>
<dbReference type="RefSeq" id="WP_014214946.1">
    <property type="nucleotide sequence ID" value="NC_016605.1"/>
</dbReference>
<accession>G8PBJ9</accession>
<reference evidence="2 3" key="1">
    <citation type="journal article" date="2012" name="J. Bacteriol.">
        <title>Complete Genome Sequence of the Beer Spoilage Organism Pediococcus claussenii ATCC BAA-344T.</title>
        <authorList>
            <person name="Pittet V."/>
            <person name="Abegunde T."/>
            <person name="Marfleet T."/>
            <person name="Haakensen M."/>
            <person name="Morrow K."/>
            <person name="Jayaprakash T."/>
            <person name="Schroeder K."/>
            <person name="Trost B."/>
            <person name="Byrns S."/>
            <person name="Bergsveinson J."/>
            <person name="Kusalik A."/>
            <person name="Ziola B."/>
        </authorList>
    </citation>
    <scope>NUCLEOTIDE SEQUENCE [LARGE SCALE GENOMIC DNA]</scope>
    <source>
        <strain evidence="2 3">ATCC BAA-344</strain>
    </source>
</reference>
<dbReference type="Gene3D" id="2.60.300.12">
    <property type="entry name" value="HesB-like domain"/>
    <property type="match status" value="1"/>
</dbReference>
<dbReference type="EMBL" id="CP003137">
    <property type="protein sequence ID" value="AEV94748.1"/>
    <property type="molecule type" value="Genomic_DNA"/>
</dbReference>
<dbReference type="eggNOG" id="COG4918">
    <property type="taxonomic scope" value="Bacteria"/>
</dbReference>
<dbReference type="Proteomes" id="UP000005444">
    <property type="component" value="Chromosome"/>
</dbReference>
<protein>
    <recommendedName>
        <fullName evidence="1">Core domain-containing protein</fullName>
    </recommendedName>
</protein>
<sequence length="126" mass="13923">MDIKFDETAINRVKPHLGNNKRLLLTFEDGVGAYSQHAMIHMQVQFSINIISNDMAIDEYDTTLTSNLGDVLIKGYSKEDLDDGLVISYNDKLNTLTLTGNGGVIDSNLGFIDFTDPNGVKENPAR</sequence>
<dbReference type="AlphaFoldDB" id="G8PBJ9"/>
<evidence type="ECO:0000313" key="3">
    <source>
        <dbReference type="Proteomes" id="UP000005444"/>
    </source>
</evidence>